<dbReference type="PANTHER" id="PTHR22911">
    <property type="entry name" value="ACYL-MALONYL CONDENSING ENZYME-RELATED"/>
    <property type="match status" value="1"/>
</dbReference>
<dbReference type="FunCoup" id="A0A146G7V1">
    <property type="interactions" value="108"/>
</dbReference>
<gene>
    <name evidence="10" type="ORF">TSACC_22037</name>
</gene>
<dbReference type="InterPro" id="IPR004626">
    <property type="entry name" value="RarD"/>
</dbReference>
<dbReference type="GO" id="GO:0005886">
    <property type="term" value="C:plasma membrane"/>
    <property type="evidence" value="ECO:0007669"/>
    <property type="project" value="UniProtKB-SubCell"/>
</dbReference>
<evidence type="ECO:0000259" key="9">
    <source>
        <dbReference type="Pfam" id="PF00892"/>
    </source>
</evidence>
<feature type="transmembrane region" description="Helical" evidence="8">
    <location>
        <begin position="251"/>
        <end position="268"/>
    </location>
</feature>
<keyword evidence="7 8" id="KW-0472">Membrane</keyword>
<comment type="similarity">
    <text evidence="2">Belongs to the EamA transporter family.</text>
</comment>
<feature type="transmembrane region" description="Helical" evidence="8">
    <location>
        <begin position="159"/>
        <end position="175"/>
    </location>
</feature>
<dbReference type="Pfam" id="PF00892">
    <property type="entry name" value="EamA"/>
    <property type="match status" value="1"/>
</dbReference>
<organism evidence="10 11">
    <name type="scientific">Terrimicrobium sacchariphilum</name>
    <dbReference type="NCBI Taxonomy" id="690879"/>
    <lineage>
        <taxon>Bacteria</taxon>
        <taxon>Pseudomonadati</taxon>
        <taxon>Verrucomicrobiota</taxon>
        <taxon>Terrimicrobiia</taxon>
        <taxon>Terrimicrobiales</taxon>
        <taxon>Terrimicrobiaceae</taxon>
        <taxon>Terrimicrobium</taxon>
    </lineage>
</organism>
<feature type="transmembrane region" description="Helical" evidence="8">
    <location>
        <begin position="219"/>
        <end position="239"/>
    </location>
</feature>
<evidence type="ECO:0000256" key="4">
    <source>
        <dbReference type="ARBA" id="ARBA00022475"/>
    </source>
</evidence>
<keyword evidence="5 8" id="KW-0812">Transmembrane</keyword>
<dbReference type="InParanoid" id="A0A146G7V1"/>
<evidence type="ECO:0000256" key="7">
    <source>
        <dbReference type="ARBA" id="ARBA00023136"/>
    </source>
</evidence>
<keyword evidence="4" id="KW-1003">Cell membrane</keyword>
<dbReference type="EMBL" id="BDCO01000002">
    <property type="protein sequence ID" value="GAT33620.1"/>
    <property type="molecule type" value="Genomic_DNA"/>
</dbReference>
<comment type="subcellular location">
    <subcellularLocation>
        <location evidence="1">Cell membrane</location>
        <topology evidence="1">Multi-pass membrane protein</topology>
    </subcellularLocation>
</comment>
<accession>A0A146G7V1</accession>
<dbReference type="SUPFAM" id="SSF103481">
    <property type="entry name" value="Multidrug resistance efflux transporter EmrE"/>
    <property type="match status" value="2"/>
</dbReference>
<feature type="transmembrane region" description="Helical" evidence="8">
    <location>
        <begin position="51"/>
        <end position="68"/>
    </location>
</feature>
<evidence type="ECO:0000256" key="1">
    <source>
        <dbReference type="ARBA" id="ARBA00004651"/>
    </source>
</evidence>
<keyword evidence="11" id="KW-1185">Reference proteome</keyword>
<keyword evidence="6 8" id="KW-1133">Transmembrane helix</keyword>
<evidence type="ECO:0000256" key="8">
    <source>
        <dbReference type="SAM" id="Phobius"/>
    </source>
</evidence>
<feature type="transmembrane region" description="Helical" evidence="8">
    <location>
        <begin position="187"/>
        <end position="207"/>
    </location>
</feature>
<dbReference type="PANTHER" id="PTHR22911:SF137">
    <property type="entry name" value="SOLUTE CARRIER FAMILY 35 MEMBER G2-RELATED"/>
    <property type="match status" value="1"/>
</dbReference>
<comment type="caution">
    <text evidence="10">The sequence shown here is derived from an EMBL/GenBank/DDBJ whole genome shotgun (WGS) entry which is preliminary data.</text>
</comment>
<dbReference type="InterPro" id="IPR000620">
    <property type="entry name" value="EamA_dom"/>
</dbReference>
<dbReference type="InterPro" id="IPR037185">
    <property type="entry name" value="EmrE-like"/>
</dbReference>
<feature type="transmembrane region" description="Helical" evidence="8">
    <location>
        <begin position="17"/>
        <end position="35"/>
    </location>
</feature>
<reference evidence="11" key="1">
    <citation type="journal article" date="2017" name="Genome Announc.">
        <title>Draft Genome Sequence of Terrimicrobium sacchariphilum NM-5T, a Facultative Anaerobic Soil Bacterium of the Class Spartobacteria.</title>
        <authorList>
            <person name="Qiu Y.L."/>
            <person name="Tourlousse D.M."/>
            <person name="Matsuura N."/>
            <person name="Ohashi A."/>
            <person name="Sekiguchi Y."/>
        </authorList>
    </citation>
    <scope>NUCLEOTIDE SEQUENCE [LARGE SCALE GENOMIC DNA]</scope>
    <source>
        <strain evidence="11">NM-5</strain>
    </source>
</reference>
<feature type="transmembrane region" description="Helical" evidence="8">
    <location>
        <begin position="136"/>
        <end position="153"/>
    </location>
</feature>
<feature type="domain" description="EamA" evidence="9">
    <location>
        <begin position="17"/>
        <end position="150"/>
    </location>
</feature>
<evidence type="ECO:0000256" key="3">
    <source>
        <dbReference type="ARBA" id="ARBA00022448"/>
    </source>
</evidence>
<dbReference type="NCBIfam" id="TIGR00688">
    <property type="entry name" value="rarD"/>
    <property type="match status" value="1"/>
</dbReference>
<dbReference type="Proteomes" id="UP000076023">
    <property type="component" value="Unassembled WGS sequence"/>
</dbReference>
<protein>
    <submittedName>
        <fullName evidence="10">Chloramphenicol-sensitive protein RarD</fullName>
    </submittedName>
</protein>
<proteinExistence type="inferred from homology"/>
<evidence type="ECO:0000256" key="2">
    <source>
        <dbReference type="ARBA" id="ARBA00007362"/>
    </source>
</evidence>
<dbReference type="AlphaFoldDB" id="A0A146G7V1"/>
<feature type="transmembrane region" description="Helical" evidence="8">
    <location>
        <begin position="80"/>
        <end position="100"/>
    </location>
</feature>
<name>A0A146G7V1_TERSA</name>
<keyword evidence="3" id="KW-0813">Transport</keyword>
<evidence type="ECO:0000313" key="10">
    <source>
        <dbReference type="EMBL" id="GAT33620.1"/>
    </source>
</evidence>
<feature type="transmembrane region" description="Helical" evidence="8">
    <location>
        <begin position="112"/>
        <end position="129"/>
    </location>
</feature>
<evidence type="ECO:0000313" key="11">
    <source>
        <dbReference type="Proteomes" id="UP000076023"/>
    </source>
</evidence>
<feature type="transmembrane region" description="Helical" evidence="8">
    <location>
        <begin position="274"/>
        <end position="292"/>
    </location>
</feature>
<evidence type="ECO:0000256" key="5">
    <source>
        <dbReference type="ARBA" id="ARBA00022692"/>
    </source>
</evidence>
<evidence type="ECO:0000256" key="6">
    <source>
        <dbReference type="ARBA" id="ARBA00022989"/>
    </source>
</evidence>
<sequence length="308" mass="33877">MQNPLPAVNTEAKSRQGVIYALLAYGSWGLFPLYWKQFGSVPAAEVICHRLLWSLVFLVILAAAWKQLAPCLRVIRSPRLVGLLFLTAALLSFNWGLFVYGVNTGQVVETSLGYFINPLVNVLLGAVVLRERLTRAQIIAVLLATVGVIYFGWHLWKVPWIALGIASSFGIYGLLRKMVPIDPLPGLLVETAVMAPVALILLGIFAGHGSMHFLDTPKITLLLMGGGIVTAFPLIWFISAAKLLPLSTLGFFQYLAPTLQLLVGVFVFHERFTLRDGIAFAFIWTAIALFMASSRFRARKEPVIEPAA</sequence>